<dbReference type="InterPro" id="IPR038078">
    <property type="entry name" value="PhoU-like_sf"/>
</dbReference>
<name>A0A4R6YWE1_9GAMM</name>
<dbReference type="InterPro" id="IPR026022">
    <property type="entry name" value="PhoU_dom"/>
</dbReference>
<evidence type="ECO:0000259" key="9">
    <source>
        <dbReference type="Pfam" id="PF01895"/>
    </source>
</evidence>
<feature type="domain" description="PhoU" evidence="9">
    <location>
        <begin position="130"/>
        <end position="214"/>
    </location>
</feature>
<dbReference type="SUPFAM" id="SSF109755">
    <property type="entry name" value="PhoU-like"/>
    <property type="match status" value="1"/>
</dbReference>
<organism evidence="10 11">
    <name type="scientific">Tahibacter aquaticus</name>
    <dbReference type="NCBI Taxonomy" id="520092"/>
    <lineage>
        <taxon>Bacteria</taxon>
        <taxon>Pseudomonadati</taxon>
        <taxon>Pseudomonadota</taxon>
        <taxon>Gammaproteobacteria</taxon>
        <taxon>Lysobacterales</taxon>
        <taxon>Rhodanobacteraceae</taxon>
        <taxon>Tahibacter</taxon>
    </lineage>
</organism>
<dbReference type="Proteomes" id="UP000295293">
    <property type="component" value="Unassembled WGS sequence"/>
</dbReference>
<evidence type="ECO:0000256" key="3">
    <source>
        <dbReference type="ARBA" id="ARBA00011738"/>
    </source>
</evidence>
<evidence type="ECO:0000256" key="2">
    <source>
        <dbReference type="ARBA" id="ARBA00008107"/>
    </source>
</evidence>
<evidence type="ECO:0000256" key="5">
    <source>
        <dbReference type="ARBA" id="ARBA00022490"/>
    </source>
</evidence>
<dbReference type="Pfam" id="PF01895">
    <property type="entry name" value="PhoU"/>
    <property type="match status" value="2"/>
</dbReference>
<dbReference type="GO" id="GO:0005737">
    <property type="term" value="C:cytoplasm"/>
    <property type="evidence" value="ECO:0007669"/>
    <property type="project" value="UniProtKB-SubCell"/>
</dbReference>
<evidence type="ECO:0000256" key="7">
    <source>
        <dbReference type="ARBA" id="ARBA00056181"/>
    </source>
</evidence>
<comment type="similarity">
    <text evidence="2 8">Belongs to the PhoU family.</text>
</comment>
<dbReference type="PIRSF" id="PIRSF003107">
    <property type="entry name" value="PhoU"/>
    <property type="match status" value="1"/>
</dbReference>
<dbReference type="Gene3D" id="1.20.58.220">
    <property type="entry name" value="Phosphate transport system protein phou homolog 2, domain 2"/>
    <property type="match status" value="2"/>
</dbReference>
<dbReference type="GO" id="GO:0045936">
    <property type="term" value="P:negative regulation of phosphate metabolic process"/>
    <property type="evidence" value="ECO:0007669"/>
    <property type="project" value="InterPro"/>
</dbReference>
<protein>
    <recommendedName>
        <fullName evidence="8">Phosphate-specific transport system accessory protein PhoU</fullName>
    </recommendedName>
</protein>
<gene>
    <name evidence="10" type="ORF">DFR29_107154</name>
</gene>
<accession>A0A4R6YWE1</accession>
<keyword evidence="4 8" id="KW-0813">Transport</keyword>
<evidence type="ECO:0000256" key="1">
    <source>
        <dbReference type="ARBA" id="ARBA00004496"/>
    </source>
</evidence>
<dbReference type="OrthoDB" id="9814256at2"/>
<dbReference type="GO" id="GO:0006817">
    <property type="term" value="P:phosphate ion transport"/>
    <property type="evidence" value="ECO:0007669"/>
    <property type="project" value="UniProtKB-KW"/>
</dbReference>
<evidence type="ECO:0000313" key="11">
    <source>
        <dbReference type="Proteomes" id="UP000295293"/>
    </source>
</evidence>
<dbReference type="PANTHER" id="PTHR42930">
    <property type="entry name" value="PHOSPHATE-SPECIFIC TRANSPORT SYSTEM ACCESSORY PROTEIN PHOU"/>
    <property type="match status" value="1"/>
</dbReference>
<reference evidence="10 11" key="1">
    <citation type="submission" date="2019-03" db="EMBL/GenBank/DDBJ databases">
        <title>Genomic Encyclopedia of Type Strains, Phase IV (KMG-IV): sequencing the most valuable type-strain genomes for metagenomic binning, comparative biology and taxonomic classification.</title>
        <authorList>
            <person name="Goeker M."/>
        </authorList>
    </citation>
    <scope>NUCLEOTIDE SEQUENCE [LARGE SCALE GENOMIC DNA]</scope>
    <source>
        <strain evidence="10 11">DSM 21667</strain>
    </source>
</reference>
<keyword evidence="6 8" id="KW-0592">Phosphate transport</keyword>
<dbReference type="InterPro" id="IPR028366">
    <property type="entry name" value="PhoU"/>
</dbReference>
<dbReference type="RefSeq" id="WP_133819059.1">
    <property type="nucleotide sequence ID" value="NZ_SNZH01000007.1"/>
</dbReference>
<comment type="subunit">
    <text evidence="3 8">Homodimer.</text>
</comment>
<comment type="function">
    <text evidence="7 8">Plays a role in the regulation of phosphate uptake.</text>
</comment>
<dbReference type="AlphaFoldDB" id="A0A4R6YWE1"/>
<dbReference type="PANTHER" id="PTHR42930:SF3">
    <property type="entry name" value="PHOSPHATE-SPECIFIC TRANSPORT SYSTEM ACCESSORY PROTEIN PHOU"/>
    <property type="match status" value="1"/>
</dbReference>
<dbReference type="GO" id="GO:0030643">
    <property type="term" value="P:intracellular phosphate ion homeostasis"/>
    <property type="evidence" value="ECO:0007669"/>
    <property type="project" value="InterPro"/>
</dbReference>
<evidence type="ECO:0000256" key="6">
    <source>
        <dbReference type="ARBA" id="ARBA00022592"/>
    </source>
</evidence>
<proteinExistence type="inferred from homology"/>
<feature type="domain" description="PhoU" evidence="9">
    <location>
        <begin position="26"/>
        <end position="112"/>
    </location>
</feature>
<dbReference type="NCBIfam" id="TIGR02135">
    <property type="entry name" value="phoU_full"/>
    <property type="match status" value="1"/>
</dbReference>
<evidence type="ECO:0000313" key="10">
    <source>
        <dbReference type="EMBL" id="TDR43146.1"/>
    </source>
</evidence>
<comment type="subcellular location">
    <subcellularLocation>
        <location evidence="1 8">Cytoplasm</location>
    </subcellularLocation>
</comment>
<sequence>MDRLHLGQHISQQFNSELAALTRQVLAMGGLVEAQLATALEALAARDLRQVAQVMAREDEVNAAELEIDARCTQILARRQPAASDLRLVLAVVRMVANLERIGDEAERIARIAEKLGAAELAEHYLVKLIQMGNLVRDQLRGTLDTFARMDETRALERLRRDREVDVLYKELTRLLVDLMQRESERVPAALELLWSARALERIGDRCKNICEQVIYLVRGKDVRHTGLARSVAPLPDVKS</sequence>
<keyword evidence="11" id="KW-1185">Reference proteome</keyword>
<dbReference type="EMBL" id="SNZH01000007">
    <property type="protein sequence ID" value="TDR43146.1"/>
    <property type="molecule type" value="Genomic_DNA"/>
</dbReference>
<keyword evidence="5 8" id="KW-0963">Cytoplasm</keyword>
<evidence type="ECO:0000256" key="8">
    <source>
        <dbReference type="PIRNR" id="PIRNR003107"/>
    </source>
</evidence>
<dbReference type="FunFam" id="1.20.58.220:FF:000004">
    <property type="entry name" value="Phosphate-specific transport system accessory protein PhoU"/>
    <property type="match status" value="1"/>
</dbReference>
<comment type="caution">
    <text evidence="10">The sequence shown here is derived from an EMBL/GenBank/DDBJ whole genome shotgun (WGS) entry which is preliminary data.</text>
</comment>
<evidence type="ECO:0000256" key="4">
    <source>
        <dbReference type="ARBA" id="ARBA00022448"/>
    </source>
</evidence>